<gene>
    <name evidence="1" type="ORF">PACLA_8A036386</name>
</gene>
<sequence>MQLNKSSPYSNWTNVFNTTKTCKKLPCGVTNIRLELKTQKPYQKDEELKSKFHWKPALLSETNKTQLKYITQELSSLNRNGNCYPGKHPTAKSHTAIASNSSDENQKLNVYYDCWYELKVAAEDDYISATNVAGKRTRIFYVPKCILINGGEICGCPSCKYKMFDIFY</sequence>
<comment type="caution">
    <text evidence="1">The sequence shown here is derived from an EMBL/GenBank/DDBJ whole genome shotgun (WGS) entry which is preliminary data.</text>
</comment>
<evidence type="ECO:0000313" key="2">
    <source>
        <dbReference type="Proteomes" id="UP001152795"/>
    </source>
</evidence>
<organism evidence="1 2">
    <name type="scientific">Paramuricea clavata</name>
    <name type="common">Red gorgonian</name>
    <name type="synonym">Violescent sea-whip</name>
    <dbReference type="NCBI Taxonomy" id="317549"/>
    <lineage>
        <taxon>Eukaryota</taxon>
        <taxon>Metazoa</taxon>
        <taxon>Cnidaria</taxon>
        <taxon>Anthozoa</taxon>
        <taxon>Octocorallia</taxon>
        <taxon>Malacalcyonacea</taxon>
        <taxon>Plexauridae</taxon>
        <taxon>Paramuricea</taxon>
    </lineage>
</organism>
<dbReference type="EMBL" id="CACRXK020004093">
    <property type="protein sequence ID" value="CAB4001464.1"/>
    <property type="molecule type" value="Genomic_DNA"/>
</dbReference>
<accession>A0A6S7H9D4</accession>
<keyword evidence="2" id="KW-1185">Reference proteome</keyword>
<proteinExistence type="predicted"/>
<dbReference type="AlphaFoldDB" id="A0A6S7H9D4"/>
<reference evidence="1" key="1">
    <citation type="submission" date="2020-04" db="EMBL/GenBank/DDBJ databases">
        <authorList>
            <person name="Alioto T."/>
            <person name="Alioto T."/>
            <person name="Gomez Garrido J."/>
        </authorList>
    </citation>
    <scope>NUCLEOTIDE SEQUENCE</scope>
    <source>
        <strain evidence="1">A484AB</strain>
    </source>
</reference>
<dbReference type="Proteomes" id="UP001152795">
    <property type="component" value="Unassembled WGS sequence"/>
</dbReference>
<name>A0A6S7H9D4_PARCT</name>
<protein>
    <submittedName>
        <fullName evidence="1">Uncharacterized protein</fullName>
    </submittedName>
</protein>
<evidence type="ECO:0000313" key="1">
    <source>
        <dbReference type="EMBL" id="CAB4001464.1"/>
    </source>
</evidence>